<evidence type="ECO:0000313" key="2">
    <source>
        <dbReference type="EMBL" id="EAU55830.1"/>
    </source>
</evidence>
<name>Q0F1S0_9PROT</name>
<dbReference type="HOGENOM" id="CLU_3272481_0_0_0"/>
<proteinExistence type="predicted"/>
<gene>
    <name evidence="2" type="ORF">SPV1_02742</name>
</gene>
<dbReference type="EMBL" id="AATS01000002">
    <property type="protein sequence ID" value="EAU55830.1"/>
    <property type="molecule type" value="Genomic_DNA"/>
</dbReference>
<dbReference type="AlphaFoldDB" id="Q0F1S0"/>
<sequence>MLQMRMAEVESHMAMQLKLTGNKPPAANSRTTRYRGRRKKK</sequence>
<dbReference type="InParanoid" id="Q0F1S0"/>
<organism evidence="2 3">
    <name type="scientific">Mariprofundus ferrooxydans PV-1</name>
    <dbReference type="NCBI Taxonomy" id="314345"/>
    <lineage>
        <taxon>Bacteria</taxon>
        <taxon>Pseudomonadati</taxon>
        <taxon>Pseudomonadota</taxon>
        <taxon>Candidatius Mariprofundia</taxon>
        <taxon>Mariprofundales</taxon>
        <taxon>Mariprofundaceae</taxon>
        <taxon>Mariprofundus</taxon>
    </lineage>
</organism>
<dbReference type="Proteomes" id="UP000005297">
    <property type="component" value="Unassembled WGS sequence"/>
</dbReference>
<evidence type="ECO:0000256" key="1">
    <source>
        <dbReference type="SAM" id="MobiDB-lite"/>
    </source>
</evidence>
<evidence type="ECO:0000313" key="3">
    <source>
        <dbReference type="Proteomes" id="UP000005297"/>
    </source>
</evidence>
<comment type="caution">
    <text evidence="2">The sequence shown here is derived from an EMBL/GenBank/DDBJ whole genome shotgun (WGS) entry which is preliminary data.</text>
</comment>
<accession>Q0F1S0</accession>
<feature type="compositionally biased region" description="Basic residues" evidence="1">
    <location>
        <begin position="32"/>
        <end position="41"/>
    </location>
</feature>
<feature type="region of interest" description="Disordered" evidence="1">
    <location>
        <begin position="17"/>
        <end position="41"/>
    </location>
</feature>
<reference evidence="2 3" key="1">
    <citation type="submission" date="2006-09" db="EMBL/GenBank/DDBJ databases">
        <authorList>
            <person name="Emerson D."/>
            <person name="Ferriera S."/>
            <person name="Johnson J."/>
            <person name="Kravitz S."/>
            <person name="Halpern A."/>
            <person name="Remington K."/>
            <person name="Beeson K."/>
            <person name="Tran B."/>
            <person name="Rogers Y.-H."/>
            <person name="Friedman R."/>
            <person name="Venter J.C."/>
        </authorList>
    </citation>
    <scope>NUCLEOTIDE SEQUENCE [LARGE SCALE GENOMIC DNA]</scope>
    <source>
        <strain evidence="2 3">PV-1</strain>
    </source>
</reference>
<protein>
    <submittedName>
        <fullName evidence="2">Uncharacterized protein</fullName>
    </submittedName>
</protein>
<keyword evidence="3" id="KW-1185">Reference proteome</keyword>